<reference evidence="2" key="1">
    <citation type="submission" date="2012-08" db="EMBL/GenBank/DDBJ databases">
        <title>The Genome Sequence of Wuchereria bancrofti.</title>
        <authorList>
            <person name="Nutman T.B."/>
            <person name="Fink D.L."/>
            <person name="Russ C."/>
            <person name="Young S."/>
            <person name="Zeng Q."/>
            <person name="Koehrsen M."/>
            <person name="Alvarado L."/>
            <person name="Berlin A."/>
            <person name="Chapman S.B."/>
            <person name="Chen Z."/>
            <person name="Freedman E."/>
            <person name="Gellesch M."/>
            <person name="Goldberg J."/>
            <person name="Griggs A."/>
            <person name="Gujja S."/>
            <person name="Heilman E.R."/>
            <person name="Heiman D."/>
            <person name="Hepburn T."/>
            <person name="Howarth C."/>
            <person name="Jen D."/>
            <person name="Larson L."/>
            <person name="Lewis B."/>
            <person name="Mehta T."/>
            <person name="Park D."/>
            <person name="Pearson M."/>
            <person name="Roberts A."/>
            <person name="Saif S."/>
            <person name="Shea T."/>
            <person name="Shenoy N."/>
            <person name="Sisk P."/>
            <person name="Stolte C."/>
            <person name="Sykes S."/>
            <person name="Walk T."/>
            <person name="White J."/>
            <person name="Yandava C."/>
            <person name="Haas B."/>
            <person name="Henn M.R."/>
            <person name="Nusbaum C."/>
            <person name="Birren B."/>
        </authorList>
    </citation>
    <scope>NUCLEOTIDE SEQUENCE [LARGE SCALE GENOMIC DNA]</scope>
    <source>
        <strain evidence="2">NA</strain>
    </source>
</reference>
<proteinExistence type="predicted"/>
<comment type="caution">
    <text evidence="1">The sequence shown here is derived from an EMBL/GenBank/DDBJ whole genome shotgun (WGS) entry which is preliminary data.</text>
</comment>
<organism evidence="1 2">
    <name type="scientific">Wuchereria bancrofti</name>
    <dbReference type="NCBI Taxonomy" id="6293"/>
    <lineage>
        <taxon>Eukaryota</taxon>
        <taxon>Metazoa</taxon>
        <taxon>Ecdysozoa</taxon>
        <taxon>Nematoda</taxon>
        <taxon>Chromadorea</taxon>
        <taxon>Rhabditida</taxon>
        <taxon>Spirurina</taxon>
        <taxon>Spiruromorpha</taxon>
        <taxon>Filarioidea</taxon>
        <taxon>Onchocercidae</taxon>
        <taxon>Wuchereria</taxon>
    </lineage>
</organism>
<accession>J9EIM3</accession>
<evidence type="ECO:0000313" key="1">
    <source>
        <dbReference type="EMBL" id="EJW76877.1"/>
    </source>
</evidence>
<name>J9EIM3_WUCBA</name>
<dbReference type="AlphaFoldDB" id="J9EIM3"/>
<gene>
    <name evidence="1" type="ORF">WUBG_12215</name>
</gene>
<evidence type="ECO:0000313" key="2">
    <source>
        <dbReference type="Proteomes" id="UP000004810"/>
    </source>
</evidence>
<sequence length="51" mass="5654">VRSIYDGNGLSENVPVTLNLASTMTIIREDDCPFAPFLKQTELNNLENATQ</sequence>
<protein>
    <submittedName>
        <fullName evidence="1">Uncharacterized protein</fullName>
    </submittedName>
</protein>
<feature type="non-terminal residue" evidence="1">
    <location>
        <position position="1"/>
    </location>
</feature>
<dbReference type="Proteomes" id="UP000004810">
    <property type="component" value="Unassembled WGS sequence"/>
</dbReference>
<dbReference type="EMBL" id="ADBV01008489">
    <property type="protein sequence ID" value="EJW76877.1"/>
    <property type="molecule type" value="Genomic_DNA"/>
</dbReference>